<dbReference type="ExpressionAtlas" id="A0A0Q3HQN0">
    <property type="expression patterns" value="baseline and differential"/>
</dbReference>
<keyword evidence="7" id="KW-1185">Reference proteome</keyword>
<evidence type="ECO:0000259" key="4">
    <source>
        <dbReference type="PROSITE" id="PS51667"/>
    </source>
</evidence>
<evidence type="ECO:0000256" key="2">
    <source>
        <dbReference type="PROSITE-ProRule" id="PRU01002"/>
    </source>
</evidence>
<dbReference type="PROSITE" id="PS51667">
    <property type="entry name" value="WRC"/>
    <property type="match status" value="1"/>
</dbReference>
<dbReference type="EnsemblPlants" id="KQJ90459">
    <property type="protein sequence ID" value="KQJ90459"/>
    <property type="gene ID" value="BRADI_4g31701v3"/>
</dbReference>
<dbReference type="Proteomes" id="UP000008810">
    <property type="component" value="Chromosome 4"/>
</dbReference>
<feature type="region of interest" description="Disordered" evidence="3">
    <location>
        <begin position="146"/>
        <end position="176"/>
    </location>
</feature>
<comment type="caution">
    <text evidence="2">Lacks conserved residue(s) required for the propagation of feature annotation.</text>
</comment>
<dbReference type="RefSeq" id="XP_014757982.1">
    <property type="nucleotide sequence ID" value="XM_014902496.2"/>
</dbReference>
<dbReference type="GeneID" id="100837429"/>
<dbReference type="KEGG" id="bdi:100837429"/>
<gene>
    <name evidence="6" type="primary">LOC100837429</name>
    <name evidence="5" type="ORF">BRADI_4g31701v3</name>
</gene>
<feature type="domain" description="WRC" evidence="4">
    <location>
        <begin position="106"/>
        <end position="150"/>
    </location>
</feature>
<dbReference type="EMBL" id="CM000883">
    <property type="protein sequence ID" value="KQJ90459.1"/>
    <property type="molecule type" value="Genomic_DNA"/>
</dbReference>
<keyword evidence="1" id="KW-0539">Nucleus</keyword>
<evidence type="ECO:0000313" key="7">
    <source>
        <dbReference type="Proteomes" id="UP000008810"/>
    </source>
</evidence>
<sequence length="200" mass="22157">MDSSSPRAPRSTFPATGHAPTSLTKPAEDEAAAHMALDLVKEKEHHPVRAEPLEIMPFRFSSSQVEASKDVEEKTLDRTTVMMTSRSTEGIRDQALGEYGGQPLLMEEVRRCNRGNGRGSVCRAIAHPGYVLCLRHVEARRNSYNKLQLKRKQQASEAAGDLKDKHTAAGPPNHLSSQIVLLPSGFKCRKFYLDTHVPTQ</sequence>
<dbReference type="AlphaFoldDB" id="A0A0Q3HQN0"/>
<name>A0A0Q3HQN0_BRADI</name>
<reference evidence="6" key="3">
    <citation type="submission" date="2018-08" db="UniProtKB">
        <authorList>
            <consortium name="EnsemblPlants"/>
        </authorList>
    </citation>
    <scope>IDENTIFICATION</scope>
    <source>
        <strain evidence="6">cv. Bd21</strain>
    </source>
</reference>
<evidence type="ECO:0000313" key="5">
    <source>
        <dbReference type="EMBL" id="KQJ90459.1"/>
    </source>
</evidence>
<protein>
    <recommendedName>
        <fullName evidence="4">WRC domain-containing protein</fullName>
    </recommendedName>
</protein>
<evidence type="ECO:0000313" key="6">
    <source>
        <dbReference type="EnsemblPlants" id="KQJ90459"/>
    </source>
</evidence>
<evidence type="ECO:0000256" key="1">
    <source>
        <dbReference type="ARBA" id="ARBA00023242"/>
    </source>
</evidence>
<proteinExistence type="predicted"/>
<accession>A0A0Q3HQN0</accession>
<reference evidence="5" key="2">
    <citation type="submission" date="2017-06" db="EMBL/GenBank/DDBJ databases">
        <title>WGS assembly of Brachypodium distachyon.</title>
        <authorList>
            <consortium name="The International Brachypodium Initiative"/>
            <person name="Lucas S."/>
            <person name="Harmon-Smith M."/>
            <person name="Lail K."/>
            <person name="Tice H."/>
            <person name="Grimwood J."/>
            <person name="Bruce D."/>
            <person name="Barry K."/>
            <person name="Shu S."/>
            <person name="Lindquist E."/>
            <person name="Wang M."/>
            <person name="Pitluck S."/>
            <person name="Vogel J.P."/>
            <person name="Garvin D.F."/>
            <person name="Mockler T.C."/>
            <person name="Schmutz J."/>
            <person name="Rokhsar D."/>
            <person name="Bevan M.W."/>
        </authorList>
    </citation>
    <scope>NUCLEOTIDE SEQUENCE</scope>
    <source>
        <strain evidence="5">Bd21</strain>
    </source>
</reference>
<reference evidence="5 6" key="1">
    <citation type="journal article" date="2010" name="Nature">
        <title>Genome sequencing and analysis of the model grass Brachypodium distachyon.</title>
        <authorList>
            <consortium name="International Brachypodium Initiative"/>
        </authorList>
    </citation>
    <scope>NUCLEOTIDE SEQUENCE [LARGE SCALE GENOMIC DNA]</scope>
    <source>
        <strain evidence="5">Bd21</strain>
        <strain evidence="6">cv. Bd21</strain>
    </source>
</reference>
<dbReference type="Gramene" id="KQJ90459">
    <property type="protein sequence ID" value="KQJ90459"/>
    <property type="gene ID" value="BRADI_4g31701v3"/>
</dbReference>
<feature type="region of interest" description="Disordered" evidence="3">
    <location>
        <begin position="1"/>
        <end position="31"/>
    </location>
</feature>
<organism evidence="5">
    <name type="scientific">Brachypodium distachyon</name>
    <name type="common">Purple false brome</name>
    <name type="synonym">Trachynia distachya</name>
    <dbReference type="NCBI Taxonomy" id="15368"/>
    <lineage>
        <taxon>Eukaryota</taxon>
        <taxon>Viridiplantae</taxon>
        <taxon>Streptophyta</taxon>
        <taxon>Embryophyta</taxon>
        <taxon>Tracheophyta</taxon>
        <taxon>Spermatophyta</taxon>
        <taxon>Magnoliopsida</taxon>
        <taxon>Liliopsida</taxon>
        <taxon>Poales</taxon>
        <taxon>Poaceae</taxon>
        <taxon>BOP clade</taxon>
        <taxon>Pooideae</taxon>
        <taxon>Stipodae</taxon>
        <taxon>Brachypodieae</taxon>
        <taxon>Brachypodium</taxon>
    </lineage>
</organism>
<evidence type="ECO:0000256" key="3">
    <source>
        <dbReference type="SAM" id="MobiDB-lite"/>
    </source>
</evidence>
<dbReference type="InterPro" id="IPR014977">
    <property type="entry name" value="WRC_dom"/>
</dbReference>